<proteinExistence type="predicted"/>
<keyword evidence="2" id="KW-1185">Reference proteome</keyword>
<dbReference type="InterPro" id="IPR027417">
    <property type="entry name" value="P-loop_NTPase"/>
</dbReference>
<evidence type="ECO:0000313" key="1">
    <source>
        <dbReference type="EMBL" id="KAB8213234.1"/>
    </source>
</evidence>
<evidence type="ECO:0008006" key="3">
    <source>
        <dbReference type="Google" id="ProtNLM"/>
    </source>
</evidence>
<protein>
    <recommendedName>
        <fullName evidence="3">P-loop containing nucleoside triphosphate hydrolase protein</fullName>
    </recommendedName>
</protein>
<sequence length="436" mass="47840">MRYQLDLLEPSHDGTVENDQTSHAPIVLLAGSSSSLKQDSRLYLNVSHPFSTFICGSQGSGQSHTLSCILENCRIPSRAGRVPSPLTGLVFHYVTFIGDTVESPCEAAFLSSHPDVQVRVLCSPTKVNSIRGCYSRFNIPVDVLELDQSHLNIKRIMDLMAVKQDNGEIPLYMHTGKRILREMRITQQGTKGSFDYQTFKGRVMYSGLNRGQLGPLKQRLETLENFTPEGQCFRAGHLTIVDLSCPCISPETACSLFNICLGSFLEQEQSIGRVIALDEAHKIWLVHLETLVSVVGLQRHLAARVVVSTQEPTVSTDLLNLCSVTIVHRFTSPERLRTLQKHLAAAAANPFTPKTKSENTSNDTGELSTDQNLSSLFDNVVQLGVGEALLFAPSAIVRASVGQDGRVEFHPLGSEFLPIKVRARLTSDGGKSVLSL</sequence>
<name>A0A5N6E8V8_9EURO</name>
<dbReference type="SUPFAM" id="SSF52540">
    <property type="entry name" value="P-loop containing nucleoside triphosphate hydrolases"/>
    <property type="match status" value="1"/>
</dbReference>
<gene>
    <name evidence="1" type="ORF">BDV33DRAFT_197036</name>
</gene>
<accession>A0A5N6E8V8</accession>
<reference evidence="1 2" key="1">
    <citation type="submission" date="2019-04" db="EMBL/GenBank/DDBJ databases">
        <title>Fungal friends and foes A comparative genomics study of 23 Aspergillus species from section Flavi.</title>
        <authorList>
            <consortium name="DOE Joint Genome Institute"/>
            <person name="Kjaerbolling I."/>
            <person name="Vesth T.C."/>
            <person name="Frisvad J.C."/>
            <person name="Nybo J.L."/>
            <person name="Theobald S."/>
            <person name="Kildgaard S."/>
            <person name="Petersen T.I."/>
            <person name="Kuo A."/>
            <person name="Sato A."/>
            <person name="Lyhne E.K."/>
            <person name="Kogle M.E."/>
            <person name="Wiebenga A."/>
            <person name="Kun R.S."/>
            <person name="Lubbers R.J."/>
            <person name="Makela M.R."/>
            <person name="Barry K."/>
            <person name="Chovatia M."/>
            <person name="Clum A."/>
            <person name="Daum C."/>
            <person name="Haridas S."/>
            <person name="He G."/>
            <person name="LaButti K."/>
            <person name="Lipzen A."/>
            <person name="Mondo S."/>
            <person name="Pangilinan J."/>
            <person name="Riley R."/>
            <person name="Salamov A."/>
            <person name="Simmons B.A."/>
            <person name="Magnuson J.K."/>
            <person name="Henrissat B."/>
            <person name="Mortensen U.H."/>
            <person name="Larsen T.O."/>
            <person name="De vries R.P."/>
            <person name="Grigoriev I.V."/>
            <person name="Machida M."/>
            <person name="Baker S.E."/>
            <person name="Andersen M.R."/>
        </authorList>
    </citation>
    <scope>NUCLEOTIDE SEQUENCE [LARGE SCALE GENOMIC DNA]</scope>
    <source>
        <strain evidence="1 2">CBS 126849</strain>
    </source>
</reference>
<dbReference type="EMBL" id="ML733659">
    <property type="protein sequence ID" value="KAB8213234.1"/>
    <property type="molecule type" value="Genomic_DNA"/>
</dbReference>
<evidence type="ECO:0000313" key="2">
    <source>
        <dbReference type="Proteomes" id="UP000326799"/>
    </source>
</evidence>
<organism evidence="1 2">
    <name type="scientific">Aspergillus novoparasiticus</name>
    <dbReference type="NCBI Taxonomy" id="986946"/>
    <lineage>
        <taxon>Eukaryota</taxon>
        <taxon>Fungi</taxon>
        <taxon>Dikarya</taxon>
        <taxon>Ascomycota</taxon>
        <taxon>Pezizomycotina</taxon>
        <taxon>Eurotiomycetes</taxon>
        <taxon>Eurotiomycetidae</taxon>
        <taxon>Eurotiales</taxon>
        <taxon>Aspergillaceae</taxon>
        <taxon>Aspergillus</taxon>
        <taxon>Aspergillus subgen. Circumdati</taxon>
    </lineage>
</organism>
<dbReference type="AlphaFoldDB" id="A0A5N6E8V8"/>
<dbReference type="Proteomes" id="UP000326799">
    <property type="component" value="Unassembled WGS sequence"/>
</dbReference>